<feature type="domain" description="Protein kinase" evidence="7">
    <location>
        <begin position="15"/>
        <end position="278"/>
    </location>
</feature>
<dbReference type="Gene3D" id="1.10.510.10">
    <property type="entry name" value="Transferase(Phosphotransferase) domain 1"/>
    <property type="match status" value="1"/>
</dbReference>
<keyword evidence="1" id="KW-0808">Transferase</keyword>
<evidence type="ECO:0000313" key="9">
    <source>
        <dbReference type="Proteomes" id="UP000184440"/>
    </source>
</evidence>
<dbReference type="PANTHER" id="PTHR43289">
    <property type="entry name" value="MITOGEN-ACTIVATED PROTEIN KINASE KINASE KINASE 20-RELATED"/>
    <property type="match status" value="1"/>
</dbReference>
<evidence type="ECO:0000256" key="2">
    <source>
        <dbReference type="ARBA" id="ARBA00022741"/>
    </source>
</evidence>
<evidence type="ECO:0000256" key="1">
    <source>
        <dbReference type="ARBA" id="ARBA00022679"/>
    </source>
</evidence>
<evidence type="ECO:0000256" key="4">
    <source>
        <dbReference type="ARBA" id="ARBA00022840"/>
    </source>
</evidence>
<dbReference type="SUPFAM" id="SSF56112">
    <property type="entry name" value="Protein kinase-like (PK-like)"/>
    <property type="match status" value="1"/>
</dbReference>
<evidence type="ECO:0000256" key="6">
    <source>
        <dbReference type="SAM" id="MobiDB-lite"/>
    </source>
</evidence>
<dbReference type="InterPro" id="IPR011047">
    <property type="entry name" value="Quinoprotein_ADH-like_sf"/>
</dbReference>
<dbReference type="SMART" id="SM00564">
    <property type="entry name" value="PQQ"/>
    <property type="match status" value="8"/>
</dbReference>
<keyword evidence="9" id="KW-1185">Reference proteome</keyword>
<dbReference type="Gene3D" id="2.130.10.10">
    <property type="entry name" value="YVTN repeat-like/Quinoprotein amine dehydrogenase"/>
    <property type="match status" value="1"/>
</dbReference>
<organism evidence="8 9">
    <name type="scientific">Cryptosporangium aurantiacum</name>
    <dbReference type="NCBI Taxonomy" id="134849"/>
    <lineage>
        <taxon>Bacteria</taxon>
        <taxon>Bacillati</taxon>
        <taxon>Actinomycetota</taxon>
        <taxon>Actinomycetes</taxon>
        <taxon>Cryptosporangiales</taxon>
        <taxon>Cryptosporangiaceae</taxon>
        <taxon>Cryptosporangium</taxon>
    </lineage>
</organism>
<dbReference type="GO" id="GO:0005524">
    <property type="term" value="F:ATP binding"/>
    <property type="evidence" value="ECO:0007669"/>
    <property type="project" value="UniProtKB-UniRule"/>
</dbReference>
<keyword evidence="8" id="KW-0723">Serine/threonine-protein kinase</keyword>
<dbReference type="InterPro" id="IPR000719">
    <property type="entry name" value="Prot_kinase_dom"/>
</dbReference>
<dbReference type="PROSITE" id="PS50011">
    <property type="entry name" value="PROTEIN_KINASE_DOM"/>
    <property type="match status" value="1"/>
</dbReference>
<gene>
    <name evidence="8" type="ORF">SAMN05443668_12665</name>
</gene>
<dbReference type="Proteomes" id="UP000184440">
    <property type="component" value="Unassembled WGS sequence"/>
</dbReference>
<name>A0A1M7RN03_9ACTN</name>
<accession>A0A1M7RN03</accession>
<dbReference type="InterPro" id="IPR017441">
    <property type="entry name" value="Protein_kinase_ATP_BS"/>
</dbReference>
<protein>
    <submittedName>
        <fullName evidence="8">Serine/threonine protein kinase</fullName>
    </submittedName>
</protein>
<feature type="region of interest" description="Disordered" evidence="6">
    <location>
        <begin position="332"/>
        <end position="358"/>
    </location>
</feature>
<evidence type="ECO:0000256" key="5">
    <source>
        <dbReference type="PROSITE-ProRule" id="PRU10141"/>
    </source>
</evidence>
<sequence>MEPLQSTDPLRIGAFRVAARLGAGGMGRVYLAYSSAGRRVAVKVIHARFAADPEFRARFRREVTTARAVGGAFTAPILDADPDATNPWLATEYVVGPSLHAAVAQHGPLNVDAVFTLGAGLAEAVAAIHRAGVVHRDLKPANVLLGADGPRVIDFGIAHPVGATRLTEAGAVIGSPGFMAPEQLRGVADPATDVFALGAVLVYAATGENPFGRAAVPVLLYRLTNEEPQLGDVPDPSLRDLLGRCLLRDPAARPTTETVLDALAARNGAAKPAGTSWLPNAVAADITRILHELPAERPPLTRRRVLVGAALGGVTVVVGGGIAAATLLTDDEAEPTAAPATSVAPASTPSPTPAVTRVGRQRWRTKVGDYTSSGPATGSGRVYVGTPQLLHALDARTGKRRWTTPGDGEFRGVTLVGDHAIYASNADGYLYAVDPASGARRWRRRVGGIAPSAPVVVEGVVYVIGLATGQDSEGEGRTGDVVAVDAGTGSPHWTRTLTTRKATIHVTGGTVLVAGTDALHALDAAGGATRWRRPLAEPTPAVSVDRTVFCGDQQGAVHAIDLRTGAILWTTPASPDGLRTQPWADPDGARVFVCDEHGNLIMVDLARRAAGWTFAAGASNPPKGAAGSVVVAGNHSVYAVAAASGQPQWRFDVDGYVNDMARPAVTTDTVYLGDTDGDFYALDLAGGSSPAPG</sequence>
<dbReference type="SUPFAM" id="SSF50998">
    <property type="entry name" value="Quinoprotein alcohol dehydrogenase-like"/>
    <property type="match status" value="1"/>
</dbReference>
<reference evidence="8 9" key="1">
    <citation type="submission" date="2016-11" db="EMBL/GenBank/DDBJ databases">
        <authorList>
            <person name="Jaros S."/>
            <person name="Januszkiewicz K."/>
            <person name="Wedrychowicz H."/>
        </authorList>
    </citation>
    <scope>NUCLEOTIDE SEQUENCE [LARGE SCALE GENOMIC DNA]</scope>
    <source>
        <strain evidence="8 9">DSM 46144</strain>
    </source>
</reference>
<proteinExistence type="predicted"/>
<dbReference type="AlphaFoldDB" id="A0A1M7RN03"/>
<evidence type="ECO:0000259" key="7">
    <source>
        <dbReference type="PROSITE" id="PS50011"/>
    </source>
</evidence>
<evidence type="ECO:0000256" key="3">
    <source>
        <dbReference type="ARBA" id="ARBA00022777"/>
    </source>
</evidence>
<keyword evidence="3 8" id="KW-0418">Kinase</keyword>
<evidence type="ECO:0000313" key="8">
    <source>
        <dbReference type="EMBL" id="SHN47683.1"/>
    </source>
</evidence>
<dbReference type="InterPro" id="IPR008271">
    <property type="entry name" value="Ser/Thr_kinase_AS"/>
</dbReference>
<dbReference type="OrthoDB" id="9762169at2"/>
<dbReference type="Gene3D" id="3.30.200.20">
    <property type="entry name" value="Phosphorylase Kinase, domain 1"/>
    <property type="match status" value="1"/>
</dbReference>
<dbReference type="CDD" id="cd14014">
    <property type="entry name" value="STKc_PknB_like"/>
    <property type="match status" value="1"/>
</dbReference>
<feature type="compositionally biased region" description="Low complexity" evidence="6">
    <location>
        <begin position="335"/>
        <end position="356"/>
    </location>
</feature>
<dbReference type="InterPro" id="IPR015943">
    <property type="entry name" value="WD40/YVTN_repeat-like_dom_sf"/>
</dbReference>
<dbReference type="PANTHER" id="PTHR43289:SF34">
    <property type="entry name" value="SERINE_THREONINE-PROTEIN KINASE YBDM-RELATED"/>
    <property type="match status" value="1"/>
</dbReference>
<dbReference type="PROSITE" id="PS00108">
    <property type="entry name" value="PROTEIN_KINASE_ST"/>
    <property type="match status" value="1"/>
</dbReference>
<dbReference type="SMART" id="SM00220">
    <property type="entry name" value="S_TKc"/>
    <property type="match status" value="1"/>
</dbReference>
<dbReference type="STRING" id="134849.SAMN05443668_12665"/>
<dbReference type="EMBL" id="FRCS01000026">
    <property type="protein sequence ID" value="SHN47683.1"/>
    <property type="molecule type" value="Genomic_DNA"/>
</dbReference>
<dbReference type="RefSeq" id="WP_073265780.1">
    <property type="nucleotide sequence ID" value="NZ_FRCS01000026.1"/>
</dbReference>
<dbReference type="InterPro" id="IPR018391">
    <property type="entry name" value="PQQ_b-propeller_rpt"/>
</dbReference>
<dbReference type="GO" id="GO:0004674">
    <property type="term" value="F:protein serine/threonine kinase activity"/>
    <property type="evidence" value="ECO:0007669"/>
    <property type="project" value="UniProtKB-KW"/>
</dbReference>
<dbReference type="InterPro" id="IPR002372">
    <property type="entry name" value="PQQ_rpt_dom"/>
</dbReference>
<dbReference type="InterPro" id="IPR011009">
    <property type="entry name" value="Kinase-like_dom_sf"/>
</dbReference>
<dbReference type="Pfam" id="PF13360">
    <property type="entry name" value="PQQ_2"/>
    <property type="match status" value="2"/>
</dbReference>
<keyword evidence="2 5" id="KW-0547">Nucleotide-binding</keyword>
<dbReference type="Pfam" id="PF00069">
    <property type="entry name" value="Pkinase"/>
    <property type="match status" value="1"/>
</dbReference>
<dbReference type="PROSITE" id="PS00107">
    <property type="entry name" value="PROTEIN_KINASE_ATP"/>
    <property type="match status" value="1"/>
</dbReference>
<dbReference type="Gene3D" id="2.40.128.630">
    <property type="match status" value="1"/>
</dbReference>
<feature type="binding site" evidence="5">
    <location>
        <position position="43"/>
    </location>
    <ligand>
        <name>ATP</name>
        <dbReference type="ChEBI" id="CHEBI:30616"/>
    </ligand>
</feature>
<keyword evidence="4 5" id="KW-0067">ATP-binding</keyword>